<accession>A0A2A5WAI8</accession>
<sequence length="361" mass="38752">MWHETGNALGVLPVSGDFQPWVHFENAETKRRLKNLMDAYGFTQKLKSIDPSPATVEQICSVHTSEYVAQIKALSADKGGNAGESAPFGPGSYEIALLAAGGVISAGDAILEGEVKNAYALVRPCGHHAEADRGRGFCIFSNVAIAAKELLKRDDINRIAVVDWDVHHGNGTESAFYDDPTVLTISLHEDSLYPYNTGMIQDTGEGEGDGFNINVPLPPGSGGGAYRSTFESIVIPALDLFKPDMILVANGLDASTWDPLGHMMLLSHHYRSMTQLLVEAAEAHCDGRLLIVHEGGYSAGYVPFCGIAIMEALSGEDSGVVDPFAKHESIWQDLQDNQSAAIQAAAQIGLFKLANQLDKKV</sequence>
<dbReference type="PRINTS" id="PR01270">
    <property type="entry name" value="HDASUPER"/>
</dbReference>
<evidence type="ECO:0000313" key="3">
    <source>
        <dbReference type="EMBL" id="PDH33298.1"/>
    </source>
</evidence>
<dbReference type="Gene3D" id="3.40.800.20">
    <property type="entry name" value="Histone deacetylase domain"/>
    <property type="match status" value="1"/>
</dbReference>
<dbReference type="EMBL" id="NTJZ01000009">
    <property type="protein sequence ID" value="PDH33298.1"/>
    <property type="molecule type" value="Genomic_DNA"/>
</dbReference>
<dbReference type="GO" id="GO:0004407">
    <property type="term" value="F:histone deacetylase activity"/>
    <property type="evidence" value="ECO:0007669"/>
    <property type="project" value="TreeGrafter"/>
</dbReference>
<evidence type="ECO:0000259" key="2">
    <source>
        <dbReference type="Pfam" id="PF00850"/>
    </source>
</evidence>
<dbReference type="PANTHER" id="PTHR10625">
    <property type="entry name" value="HISTONE DEACETYLASE HDAC1-RELATED"/>
    <property type="match status" value="1"/>
</dbReference>
<organism evidence="3 4">
    <name type="scientific">OM182 bacterium MED-G28</name>
    <dbReference type="NCBI Taxonomy" id="1986256"/>
    <lineage>
        <taxon>Bacteria</taxon>
        <taxon>Pseudomonadati</taxon>
        <taxon>Pseudomonadota</taxon>
        <taxon>Gammaproteobacteria</taxon>
        <taxon>OMG group</taxon>
        <taxon>OM182 clade</taxon>
    </lineage>
</organism>
<reference evidence="3 4" key="1">
    <citation type="submission" date="2017-08" db="EMBL/GenBank/DDBJ databases">
        <title>Fine stratification of microbial communities through a metagenomic profile of the photic zone.</title>
        <authorList>
            <person name="Haro-Moreno J.M."/>
            <person name="Lopez-Perez M."/>
            <person name="De La Torre J."/>
            <person name="Picazo A."/>
            <person name="Camacho A."/>
            <person name="Rodriguez-Valera F."/>
        </authorList>
    </citation>
    <scope>NUCLEOTIDE SEQUENCE [LARGE SCALE GENOMIC DNA]</scope>
    <source>
        <strain evidence="3">MED-G28</strain>
    </source>
</reference>
<gene>
    <name evidence="3" type="ORF">CNF02_08910</name>
</gene>
<dbReference type="CDD" id="cd09996">
    <property type="entry name" value="HDAC_classII_1"/>
    <property type="match status" value="1"/>
</dbReference>
<dbReference type="GO" id="GO:0040029">
    <property type="term" value="P:epigenetic regulation of gene expression"/>
    <property type="evidence" value="ECO:0007669"/>
    <property type="project" value="TreeGrafter"/>
</dbReference>
<comment type="similarity">
    <text evidence="1">Belongs to the histone deacetylase family.</text>
</comment>
<dbReference type="Proteomes" id="UP000219329">
    <property type="component" value="Unassembled WGS sequence"/>
</dbReference>
<dbReference type="InterPro" id="IPR000286">
    <property type="entry name" value="HDACs"/>
</dbReference>
<dbReference type="AlphaFoldDB" id="A0A2A5WAI8"/>
<dbReference type="SUPFAM" id="SSF52768">
    <property type="entry name" value="Arginase/deacetylase"/>
    <property type="match status" value="1"/>
</dbReference>
<proteinExistence type="inferred from homology"/>
<dbReference type="Pfam" id="PF00850">
    <property type="entry name" value="Hist_deacetyl"/>
    <property type="match status" value="1"/>
</dbReference>
<evidence type="ECO:0000256" key="1">
    <source>
        <dbReference type="ARBA" id="ARBA00005947"/>
    </source>
</evidence>
<dbReference type="InterPro" id="IPR037138">
    <property type="entry name" value="His_deacetylse_dom_sf"/>
</dbReference>
<dbReference type="InterPro" id="IPR023696">
    <property type="entry name" value="Ureohydrolase_dom_sf"/>
</dbReference>
<dbReference type="GO" id="GO:0005737">
    <property type="term" value="C:cytoplasm"/>
    <property type="evidence" value="ECO:0007669"/>
    <property type="project" value="TreeGrafter"/>
</dbReference>
<protein>
    <submittedName>
        <fullName evidence="3">Class II histone deacetylase</fullName>
    </submittedName>
</protein>
<evidence type="ECO:0000313" key="4">
    <source>
        <dbReference type="Proteomes" id="UP000219329"/>
    </source>
</evidence>
<name>A0A2A5WAI8_9GAMM</name>
<dbReference type="InterPro" id="IPR023801">
    <property type="entry name" value="His_deacetylse_dom"/>
</dbReference>
<comment type="caution">
    <text evidence="3">The sequence shown here is derived from an EMBL/GenBank/DDBJ whole genome shotgun (WGS) entry which is preliminary data.</text>
</comment>
<feature type="domain" description="Histone deacetylase" evidence="2">
    <location>
        <begin position="23"/>
        <end position="302"/>
    </location>
</feature>
<dbReference type="PANTHER" id="PTHR10625:SF31">
    <property type="entry name" value="HISTONE DEACETYLASE DOMAIN-CONTAINING PROTEIN"/>
    <property type="match status" value="1"/>
</dbReference>